<keyword evidence="5" id="KW-0645">Protease</keyword>
<keyword evidence="1" id="KW-0346">Stress response</keyword>
<dbReference type="SUPFAM" id="SSF52317">
    <property type="entry name" value="Class I glutamine amidotransferase-like"/>
    <property type="match status" value="1"/>
</dbReference>
<dbReference type="Gene3D" id="3.40.50.880">
    <property type="match status" value="1"/>
</dbReference>
<dbReference type="Pfam" id="PF01965">
    <property type="entry name" value="DJ-1_PfpI"/>
    <property type="match status" value="1"/>
</dbReference>
<protein>
    <submittedName>
        <fullName evidence="5">Putative intracellular protease/amidase</fullName>
    </submittedName>
</protein>
<accession>A0A1M5HXL4</accession>
<dbReference type="OrthoDB" id="9792284at2"/>
<evidence type="ECO:0000313" key="6">
    <source>
        <dbReference type="Proteomes" id="UP000184532"/>
    </source>
</evidence>
<dbReference type="CDD" id="cd03141">
    <property type="entry name" value="GATase1_Hsp31_like"/>
    <property type="match status" value="1"/>
</dbReference>
<comment type="similarity">
    <text evidence="3">Belongs to the peptidase C56 family. HSP31-like subfamily.</text>
</comment>
<dbReference type="EMBL" id="FQWL01000001">
    <property type="protein sequence ID" value="SHG20734.1"/>
    <property type="molecule type" value="Genomic_DNA"/>
</dbReference>
<dbReference type="GO" id="GO:0005737">
    <property type="term" value="C:cytoplasm"/>
    <property type="evidence" value="ECO:0007669"/>
    <property type="project" value="TreeGrafter"/>
</dbReference>
<dbReference type="PANTHER" id="PTHR48094">
    <property type="entry name" value="PROTEIN/NUCLEIC ACID DEGLYCASE DJ-1-RELATED"/>
    <property type="match status" value="1"/>
</dbReference>
<dbReference type="STRING" id="570519.SAMN04488116_0281"/>
<gene>
    <name evidence="5" type="ORF">SAMN04488116_0281</name>
</gene>
<dbReference type="InterPro" id="IPR029062">
    <property type="entry name" value="Class_I_gatase-like"/>
</dbReference>
<dbReference type="GO" id="GO:0008233">
    <property type="term" value="F:peptidase activity"/>
    <property type="evidence" value="ECO:0007669"/>
    <property type="project" value="UniProtKB-KW"/>
</dbReference>
<dbReference type="PROSITE" id="PS51257">
    <property type="entry name" value="PROKAR_LIPOPROTEIN"/>
    <property type="match status" value="1"/>
</dbReference>
<evidence type="ECO:0000256" key="2">
    <source>
        <dbReference type="ARBA" id="ARBA00023239"/>
    </source>
</evidence>
<dbReference type="InterPro" id="IPR050325">
    <property type="entry name" value="Prot/Nucl_acid_deglycase"/>
</dbReference>
<dbReference type="Proteomes" id="UP000184532">
    <property type="component" value="Unassembled WGS sequence"/>
</dbReference>
<proteinExistence type="inferred from homology"/>
<evidence type="ECO:0000256" key="3">
    <source>
        <dbReference type="ARBA" id="ARBA00038493"/>
    </source>
</evidence>
<organism evidence="5 6">
    <name type="scientific">Flagellimonas flava</name>
    <dbReference type="NCBI Taxonomy" id="570519"/>
    <lineage>
        <taxon>Bacteria</taxon>
        <taxon>Pseudomonadati</taxon>
        <taxon>Bacteroidota</taxon>
        <taxon>Flavobacteriia</taxon>
        <taxon>Flavobacteriales</taxon>
        <taxon>Flavobacteriaceae</taxon>
        <taxon>Flagellimonas</taxon>
    </lineage>
</organism>
<feature type="domain" description="DJ-1/PfpI" evidence="4">
    <location>
        <begin position="80"/>
        <end position="287"/>
    </location>
</feature>
<dbReference type="GO" id="GO:0019243">
    <property type="term" value="P:methylglyoxal catabolic process to D-lactate via S-lactoyl-glutathione"/>
    <property type="evidence" value="ECO:0007669"/>
    <property type="project" value="TreeGrafter"/>
</dbReference>
<dbReference type="RefSeq" id="WP_084732497.1">
    <property type="nucleotide sequence ID" value="NZ_FQWL01000001.1"/>
</dbReference>
<reference evidence="6" key="1">
    <citation type="submission" date="2016-11" db="EMBL/GenBank/DDBJ databases">
        <authorList>
            <person name="Varghese N."/>
            <person name="Submissions S."/>
        </authorList>
    </citation>
    <scope>NUCLEOTIDE SEQUENCE [LARGE SCALE GENOMIC DNA]</scope>
    <source>
        <strain evidence="6">DSM 22638</strain>
    </source>
</reference>
<evidence type="ECO:0000313" key="5">
    <source>
        <dbReference type="EMBL" id="SHG20734.1"/>
    </source>
</evidence>
<dbReference type="AlphaFoldDB" id="A0A1M5HXL4"/>
<keyword evidence="6" id="KW-1185">Reference proteome</keyword>
<sequence>MRYSRATFYSFALLFIGCAGQVEKKKSDTDSKKQIETTTQVKEKEDYVHFHGAPFKGKILMVASSPTVSKQTGWPIGFWAAELTHPLHVFQQAGYEVELVSTAGGKLVMDGYSDPTDESGYSAHDVISLGYMQQESFKTMLENTKKLTEVNVKDFDAIFLVGGQGPMYTYRDNKDLERLFVDFYELNKPTAAVCHSTTLLLKARKSDGDLVISGKTWTGFANAEEDFADEAVGMKIQPYRIEDEAKKLENTTFKVATPFASYAIEDGNLITGQQQNSGAAVARMLVAQLSE</sequence>
<dbReference type="GO" id="GO:0006508">
    <property type="term" value="P:proteolysis"/>
    <property type="evidence" value="ECO:0007669"/>
    <property type="project" value="UniProtKB-KW"/>
</dbReference>
<dbReference type="PANTHER" id="PTHR48094:SF11">
    <property type="entry name" value="GLUTATHIONE-INDEPENDENT GLYOXALASE HSP31-RELATED"/>
    <property type="match status" value="1"/>
</dbReference>
<name>A0A1M5HXL4_9FLAO</name>
<evidence type="ECO:0000259" key="4">
    <source>
        <dbReference type="Pfam" id="PF01965"/>
    </source>
</evidence>
<keyword evidence="2" id="KW-0456">Lyase</keyword>
<evidence type="ECO:0000256" key="1">
    <source>
        <dbReference type="ARBA" id="ARBA00023016"/>
    </source>
</evidence>
<keyword evidence="5" id="KW-0378">Hydrolase</keyword>
<dbReference type="InterPro" id="IPR002818">
    <property type="entry name" value="DJ-1/PfpI"/>
</dbReference>
<dbReference type="GO" id="GO:0019172">
    <property type="term" value="F:glyoxalase III activity"/>
    <property type="evidence" value="ECO:0007669"/>
    <property type="project" value="TreeGrafter"/>
</dbReference>